<sequence length="132" mass="13933">MSADIIAAITQYNLDHPQAKIATGTGSLYANLTATAPGSTWSVIERTVTGNTLQLAGNSLGWQMPGSGPVQQYNDWMNSAVNGLIGSTITFTIDGVEYTRRIESLKLVLADGSPATSVNNGQNQIAITWSMA</sequence>
<evidence type="ECO:0000313" key="2">
    <source>
        <dbReference type="Proteomes" id="UP000740926"/>
    </source>
</evidence>
<dbReference type="Proteomes" id="UP000740926">
    <property type="component" value="Unassembled WGS sequence"/>
</dbReference>
<proteinExistence type="predicted"/>
<evidence type="ECO:0000313" key="1">
    <source>
        <dbReference type="EMBL" id="KAG1531846.1"/>
    </source>
</evidence>
<protein>
    <submittedName>
        <fullName evidence="1">Uncharacterized protein</fullName>
    </submittedName>
</protein>
<name>A0A9P6XTY1_9FUNG</name>
<keyword evidence="2" id="KW-1185">Reference proteome</keyword>
<accession>A0A9P6XTY1</accession>
<comment type="caution">
    <text evidence="1">The sequence shown here is derived from an EMBL/GenBank/DDBJ whole genome shotgun (WGS) entry which is preliminary data.</text>
</comment>
<dbReference type="AlphaFoldDB" id="A0A9P6XTY1"/>
<organism evidence="1 2">
    <name type="scientific">Rhizopus delemar</name>
    <dbReference type="NCBI Taxonomy" id="936053"/>
    <lineage>
        <taxon>Eukaryota</taxon>
        <taxon>Fungi</taxon>
        <taxon>Fungi incertae sedis</taxon>
        <taxon>Mucoromycota</taxon>
        <taxon>Mucoromycotina</taxon>
        <taxon>Mucoromycetes</taxon>
        <taxon>Mucorales</taxon>
        <taxon>Mucorineae</taxon>
        <taxon>Rhizopodaceae</taxon>
        <taxon>Rhizopus</taxon>
    </lineage>
</organism>
<dbReference type="EMBL" id="JAANIU010010428">
    <property type="protein sequence ID" value="KAG1531846.1"/>
    <property type="molecule type" value="Genomic_DNA"/>
</dbReference>
<gene>
    <name evidence="1" type="ORF">G6F50_016480</name>
</gene>
<reference evidence="1 2" key="1">
    <citation type="journal article" date="2020" name="Microb. Genom.">
        <title>Genetic diversity of clinical and environmental Mucorales isolates obtained from an investigation of mucormycosis cases among solid organ transplant recipients.</title>
        <authorList>
            <person name="Nguyen M.H."/>
            <person name="Kaul D."/>
            <person name="Muto C."/>
            <person name="Cheng S.J."/>
            <person name="Richter R.A."/>
            <person name="Bruno V.M."/>
            <person name="Liu G."/>
            <person name="Beyhan S."/>
            <person name="Sundermann A.J."/>
            <person name="Mounaud S."/>
            <person name="Pasculle A.W."/>
            <person name="Nierman W.C."/>
            <person name="Driscoll E."/>
            <person name="Cumbie R."/>
            <person name="Clancy C.J."/>
            <person name="Dupont C.L."/>
        </authorList>
    </citation>
    <scope>NUCLEOTIDE SEQUENCE [LARGE SCALE GENOMIC DNA]</scope>
    <source>
        <strain evidence="1 2">GL24</strain>
    </source>
</reference>